<dbReference type="EMBL" id="OBMI01000001">
    <property type="protein sequence ID" value="SOB79323.1"/>
    <property type="molecule type" value="Genomic_DNA"/>
</dbReference>
<keyword evidence="1" id="KW-0472">Membrane</keyword>
<gene>
    <name evidence="2" type="ORF">SAMN06297144_0489</name>
</gene>
<reference evidence="2 3" key="1">
    <citation type="submission" date="2017-07" db="EMBL/GenBank/DDBJ databases">
        <authorList>
            <person name="Sun Z.S."/>
            <person name="Albrecht U."/>
            <person name="Echele G."/>
            <person name="Lee C.C."/>
        </authorList>
    </citation>
    <scope>NUCLEOTIDE SEQUENCE [LARGE SCALE GENOMIC DNA]</scope>
    <source>
        <strain evidence="2 3">CGMCC 1.12672</strain>
    </source>
</reference>
<feature type="transmembrane region" description="Helical" evidence="1">
    <location>
        <begin position="315"/>
        <end position="333"/>
    </location>
</feature>
<dbReference type="RefSeq" id="WP_245858123.1">
    <property type="nucleotide sequence ID" value="NZ_OBMI01000001.1"/>
</dbReference>
<keyword evidence="3" id="KW-1185">Reference proteome</keyword>
<proteinExistence type="predicted"/>
<feature type="transmembrane region" description="Helical" evidence="1">
    <location>
        <begin position="154"/>
        <end position="170"/>
    </location>
</feature>
<feature type="transmembrane region" description="Helical" evidence="1">
    <location>
        <begin position="236"/>
        <end position="257"/>
    </location>
</feature>
<dbReference type="AlphaFoldDB" id="A0A285QBQ5"/>
<feature type="transmembrane region" description="Helical" evidence="1">
    <location>
        <begin position="339"/>
        <end position="360"/>
    </location>
</feature>
<organism evidence="2 3">
    <name type="scientific">Sphingomonas guangdongensis</name>
    <dbReference type="NCBI Taxonomy" id="1141890"/>
    <lineage>
        <taxon>Bacteria</taxon>
        <taxon>Pseudomonadati</taxon>
        <taxon>Pseudomonadota</taxon>
        <taxon>Alphaproteobacteria</taxon>
        <taxon>Sphingomonadales</taxon>
        <taxon>Sphingomonadaceae</taxon>
        <taxon>Sphingomonas</taxon>
    </lineage>
</organism>
<protein>
    <recommendedName>
        <fullName evidence="4">DUF2029 domain-containing protein</fullName>
    </recommendedName>
</protein>
<evidence type="ECO:0000256" key="1">
    <source>
        <dbReference type="SAM" id="Phobius"/>
    </source>
</evidence>
<dbReference type="Proteomes" id="UP000219494">
    <property type="component" value="Unassembled WGS sequence"/>
</dbReference>
<name>A0A285QBQ5_9SPHN</name>
<accession>A0A285QBQ5</accession>
<evidence type="ECO:0000313" key="2">
    <source>
        <dbReference type="EMBL" id="SOB79323.1"/>
    </source>
</evidence>
<feature type="transmembrane region" description="Helical" evidence="1">
    <location>
        <begin position="201"/>
        <end position="224"/>
    </location>
</feature>
<sequence>MTGGAQPLSPGMAAPVKPGLWLVARTRYALHRRAALLALAVLLAVSLLALRAPAPPPATGAPEARAEEQTDVVLYQSIVEQLRHGGLYYPTTATLLRAGNYPLKPFVTFRLPTLAVVQSLLPEPAVVALLYLLAAGTAYAWYRALAPAFTRAPPRAVAVLLLFAGLAVFVQEELRWFHEIWAGLLIALSLGCWRPGRWVEAVALGCAAALIREIAVLYLGVMLLAALADRRWREAIGWGVAIAVLAAALAAHAAAVARVVRLLDPASPGWHGLLGPGFFVRIMTISTSLRLAPPVLAAPLVALALWGWAAWRSPLALRVCGLFAAFALLLSLFGRVDTFYWGLLCAGLLPVGLAFVPDALRECLARRRRITIRRMA</sequence>
<evidence type="ECO:0000313" key="3">
    <source>
        <dbReference type="Proteomes" id="UP000219494"/>
    </source>
</evidence>
<evidence type="ECO:0008006" key="4">
    <source>
        <dbReference type="Google" id="ProtNLM"/>
    </source>
</evidence>
<feature type="transmembrane region" description="Helical" evidence="1">
    <location>
        <begin position="34"/>
        <end position="52"/>
    </location>
</feature>
<keyword evidence="1" id="KW-1133">Transmembrane helix</keyword>
<feature type="transmembrane region" description="Helical" evidence="1">
    <location>
        <begin position="125"/>
        <end position="142"/>
    </location>
</feature>
<feature type="transmembrane region" description="Helical" evidence="1">
    <location>
        <begin position="291"/>
        <end position="308"/>
    </location>
</feature>
<keyword evidence="1" id="KW-0812">Transmembrane</keyword>